<reference evidence="4 5" key="1">
    <citation type="submission" date="2020-07" db="EMBL/GenBank/DDBJ databases">
        <title>Alkalicella. sp. LB2 genome.</title>
        <authorList>
            <person name="Postec A."/>
            <person name="Quemeneur M."/>
        </authorList>
    </citation>
    <scope>NUCLEOTIDE SEQUENCE [LARGE SCALE GENOMIC DNA]</scope>
    <source>
        <strain evidence="4 5">LB2</strain>
    </source>
</reference>
<evidence type="ECO:0000313" key="4">
    <source>
        <dbReference type="EMBL" id="QNO13906.1"/>
    </source>
</evidence>
<dbReference type="CDD" id="cd07249">
    <property type="entry name" value="MMCE"/>
    <property type="match status" value="1"/>
</dbReference>
<dbReference type="InterPro" id="IPR037523">
    <property type="entry name" value="VOC_core"/>
</dbReference>
<keyword evidence="5" id="KW-1185">Reference proteome</keyword>
<keyword evidence="4" id="KW-0413">Isomerase</keyword>
<evidence type="ECO:0000313" key="5">
    <source>
        <dbReference type="Proteomes" id="UP000516160"/>
    </source>
</evidence>
<dbReference type="PANTHER" id="PTHR43048">
    <property type="entry name" value="METHYLMALONYL-COA EPIMERASE"/>
    <property type="match status" value="1"/>
</dbReference>
<organism evidence="4 5">
    <name type="scientific">Alkalicella caledoniensis</name>
    <dbReference type="NCBI Taxonomy" id="2731377"/>
    <lineage>
        <taxon>Bacteria</taxon>
        <taxon>Bacillati</taxon>
        <taxon>Bacillota</taxon>
        <taxon>Clostridia</taxon>
        <taxon>Eubacteriales</taxon>
        <taxon>Proteinivoracaceae</taxon>
        <taxon>Alkalicella</taxon>
    </lineage>
</organism>
<evidence type="ECO:0000256" key="1">
    <source>
        <dbReference type="ARBA" id="ARBA00009308"/>
    </source>
</evidence>
<gene>
    <name evidence="4" type="primary">mce</name>
    <name evidence="4" type="ORF">HYG86_03545</name>
</gene>
<dbReference type="PANTHER" id="PTHR43048:SF3">
    <property type="entry name" value="METHYLMALONYL-COA EPIMERASE, MITOCHONDRIAL"/>
    <property type="match status" value="1"/>
</dbReference>
<proteinExistence type="inferred from homology"/>
<dbReference type="SUPFAM" id="SSF54593">
    <property type="entry name" value="Glyoxalase/Bleomycin resistance protein/Dihydroxybiphenyl dioxygenase"/>
    <property type="match status" value="1"/>
</dbReference>
<protein>
    <submittedName>
        <fullName evidence="4">Methylmalonyl-CoA epimerase</fullName>
        <ecNumber evidence="4">5.1.99.1</ecNumber>
    </submittedName>
</protein>
<dbReference type="KEGG" id="acae:HYG86_03545"/>
<dbReference type="GO" id="GO:0004493">
    <property type="term" value="F:methylmalonyl-CoA epimerase activity"/>
    <property type="evidence" value="ECO:0007669"/>
    <property type="project" value="UniProtKB-EC"/>
</dbReference>
<dbReference type="InterPro" id="IPR029068">
    <property type="entry name" value="Glyas_Bleomycin-R_OHBP_Dase"/>
</dbReference>
<dbReference type="GO" id="GO:0046872">
    <property type="term" value="F:metal ion binding"/>
    <property type="evidence" value="ECO:0007669"/>
    <property type="project" value="UniProtKB-KW"/>
</dbReference>
<dbReference type="Proteomes" id="UP000516160">
    <property type="component" value="Chromosome"/>
</dbReference>
<dbReference type="Pfam" id="PF13669">
    <property type="entry name" value="Glyoxalase_4"/>
    <property type="match status" value="1"/>
</dbReference>
<dbReference type="InterPro" id="IPR017515">
    <property type="entry name" value="MeMalonyl-CoA_epimerase"/>
</dbReference>
<dbReference type="EC" id="5.1.99.1" evidence="4"/>
<comment type="similarity">
    <text evidence="1">Belongs to the methylmalonyl-CoA epimerase family.</text>
</comment>
<dbReference type="GO" id="GO:0046491">
    <property type="term" value="P:L-methylmalonyl-CoA metabolic process"/>
    <property type="evidence" value="ECO:0007669"/>
    <property type="project" value="TreeGrafter"/>
</dbReference>
<keyword evidence="2" id="KW-0479">Metal-binding</keyword>
<dbReference type="RefSeq" id="WP_213167570.1">
    <property type="nucleotide sequence ID" value="NZ_CP058559.1"/>
</dbReference>
<dbReference type="AlphaFoldDB" id="A0A7G9W5E4"/>
<name>A0A7G9W5E4_ALKCA</name>
<dbReference type="PROSITE" id="PS51819">
    <property type="entry name" value="VOC"/>
    <property type="match status" value="1"/>
</dbReference>
<feature type="domain" description="VOC" evidence="3">
    <location>
        <begin position="4"/>
        <end position="132"/>
    </location>
</feature>
<evidence type="ECO:0000256" key="2">
    <source>
        <dbReference type="ARBA" id="ARBA00022723"/>
    </source>
</evidence>
<dbReference type="InterPro" id="IPR051785">
    <property type="entry name" value="MMCE/EMCE_epimerase"/>
</dbReference>
<dbReference type="NCBIfam" id="TIGR03081">
    <property type="entry name" value="metmalonyl_epim"/>
    <property type="match status" value="1"/>
</dbReference>
<dbReference type="Gene3D" id="3.10.180.10">
    <property type="entry name" value="2,3-Dihydroxybiphenyl 1,2-Dioxygenase, domain 1"/>
    <property type="match status" value="1"/>
</dbReference>
<accession>A0A7G9W5E4</accession>
<dbReference type="EMBL" id="CP058559">
    <property type="protein sequence ID" value="QNO13906.1"/>
    <property type="molecule type" value="Genomic_DNA"/>
</dbReference>
<evidence type="ECO:0000259" key="3">
    <source>
        <dbReference type="PROSITE" id="PS51819"/>
    </source>
</evidence>
<sequence>MLKEIDHVAIAVDDFDKMVEFYSDKLQMELKKIEVVEDQGIKAAFFEIGSVKIELIAPIDEDSTVAKFLKKKGPGFHHIAYKVSDIENSIQELKEQGLEMINETPKIGANNKKIAFIHPKSTAGVLTEICQQG</sequence>